<keyword evidence="4" id="KW-0378">Hydrolase</keyword>
<keyword evidence="2" id="KW-0645">Protease</keyword>
<dbReference type="GO" id="GO:0008239">
    <property type="term" value="F:dipeptidyl-peptidase activity"/>
    <property type="evidence" value="ECO:0007669"/>
    <property type="project" value="TreeGrafter"/>
</dbReference>
<evidence type="ECO:0000256" key="3">
    <source>
        <dbReference type="ARBA" id="ARBA00022729"/>
    </source>
</evidence>
<feature type="chain" id="PRO_5007889863" evidence="6">
    <location>
        <begin position="23"/>
        <end position="529"/>
    </location>
</feature>
<evidence type="ECO:0000256" key="6">
    <source>
        <dbReference type="SAM" id="SignalP"/>
    </source>
</evidence>
<evidence type="ECO:0000256" key="5">
    <source>
        <dbReference type="ARBA" id="ARBA00023180"/>
    </source>
</evidence>
<proteinExistence type="inferred from homology"/>
<dbReference type="Proteomes" id="UP000076744">
    <property type="component" value="Unassembled WGS sequence"/>
</dbReference>
<protein>
    <submittedName>
        <fullName evidence="7">Serine carboxypeptidase S28</fullName>
    </submittedName>
</protein>
<feature type="signal peptide" evidence="6">
    <location>
        <begin position="1"/>
        <end position="22"/>
    </location>
</feature>
<dbReference type="GO" id="GO:0004180">
    <property type="term" value="F:carboxypeptidase activity"/>
    <property type="evidence" value="ECO:0007669"/>
    <property type="project" value="UniProtKB-KW"/>
</dbReference>
<sequence length="529" mass="57083">MWSCRLGYAATIVLAIAQSATAIKPNGVPSLPESLRLKYGQVALSSSIQELNVSVPVDHFHNETQYEPHSDDFFPLRYFLEPSYYKPGGPVIVIAAGEVTAEYRKPLLSDSVGALLARATSGLLLVLEHRYYGSSFPVSDLSGSNYRFLTTEQAVADAAYFAQHAQFPGLEDQNLTSASTPWIIYGGSYAGAFAAIARKLHPDAFWGAISSSGVTRAVYDYWEYNEAARLFAPGDCGPTMANMTYVVDTALFSSDSSKSGTIKGLFGSSSSVSDADFGSSIAHPSSAMQDESWVQGGSDTTLDRYCATITSGQLAYPGLERSRATAEQLVQDAGLDKGSATTLLNYVGLQGRSNQKRLRAAQVQQRSAQLSDGGSWYYQTCTQWGFFISGSGVPASTRGILSRAVTLDYAAGGCQQSFGVAGPPNVDSINKLGGVNFSYPRVAVIDGKQDPWRAATPHRIGENADRQSTTEQPFILIDPATHHWDEDDVPASQYKPGYPPKQIVDVHDQEVAFVKAWVKEFHDSKSGSS</sequence>
<keyword evidence="3 6" id="KW-0732">Signal</keyword>
<accession>A0A167LGY1</accession>
<keyword evidence="7" id="KW-0121">Carboxypeptidase</keyword>
<dbReference type="PANTHER" id="PTHR11010">
    <property type="entry name" value="PROTEASE S28 PRO-X CARBOXYPEPTIDASE-RELATED"/>
    <property type="match status" value="1"/>
</dbReference>
<evidence type="ECO:0000256" key="4">
    <source>
        <dbReference type="ARBA" id="ARBA00022801"/>
    </source>
</evidence>
<evidence type="ECO:0000256" key="1">
    <source>
        <dbReference type="ARBA" id="ARBA00011079"/>
    </source>
</evidence>
<dbReference type="Gene3D" id="3.40.50.1820">
    <property type="entry name" value="alpha/beta hydrolase"/>
    <property type="match status" value="2"/>
</dbReference>
<dbReference type="InterPro" id="IPR029058">
    <property type="entry name" value="AB_hydrolase_fold"/>
</dbReference>
<dbReference type="GeneID" id="30025325"/>
<comment type="caution">
    <text evidence="7">The sequence shown here is derived from an EMBL/GenBank/DDBJ whole genome shotgun (WGS) entry which is preliminary data.</text>
</comment>
<dbReference type="EMBL" id="AZHB01000040">
    <property type="protein sequence ID" value="OAA53079.1"/>
    <property type="molecule type" value="Genomic_DNA"/>
</dbReference>
<evidence type="ECO:0000313" key="8">
    <source>
        <dbReference type="Proteomes" id="UP000076744"/>
    </source>
</evidence>
<evidence type="ECO:0000313" key="7">
    <source>
        <dbReference type="EMBL" id="OAA53079.1"/>
    </source>
</evidence>
<dbReference type="RefSeq" id="XP_018700161.1">
    <property type="nucleotide sequence ID" value="XM_018852636.1"/>
</dbReference>
<dbReference type="GO" id="GO:0070008">
    <property type="term" value="F:serine-type exopeptidase activity"/>
    <property type="evidence" value="ECO:0007669"/>
    <property type="project" value="InterPro"/>
</dbReference>
<evidence type="ECO:0000256" key="2">
    <source>
        <dbReference type="ARBA" id="ARBA00022670"/>
    </source>
</evidence>
<comment type="similarity">
    <text evidence="1">Belongs to the peptidase S28 family.</text>
</comment>
<keyword evidence="5" id="KW-0325">Glycoprotein</keyword>
<keyword evidence="8" id="KW-1185">Reference proteome</keyword>
<dbReference type="GO" id="GO:0006508">
    <property type="term" value="P:proteolysis"/>
    <property type="evidence" value="ECO:0007669"/>
    <property type="project" value="UniProtKB-KW"/>
</dbReference>
<dbReference type="PANTHER" id="PTHR11010:SF117">
    <property type="entry name" value="SERINE PROTEASE 16"/>
    <property type="match status" value="1"/>
</dbReference>
<dbReference type="InterPro" id="IPR008758">
    <property type="entry name" value="Peptidase_S28"/>
</dbReference>
<dbReference type="Pfam" id="PF05577">
    <property type="entry name" value="Peptidase_S28"/>
    <property type="match status" value="1"/>
</dbReference>
<dbReference type="SUPFAM" id="SSF53474">
    <property type="entry name" value="alpha/beta-Hydrolases"/>
    <property type="match status" value="1"/>
</dbReference>
<dbReference type="AlphaFoldDB" id="A0A167LGY1"/>
<reference evidence="7 8" key="1">
    <citation type="journal article" date="2016" name="Genome Biol. Evol.">
        <title>Divergent and convergent evolution of fungal pathogenicity.</title>
        <authorList>
            <person name="Shang Y."/>
            <person name="Xiao G."/>
            <person name="Zheng P."/>
            <person name="Cen K."/>
            <person name="Zhan S."/>
            <person name="Wang C."/>
        </authorList>
    </citation>
    <scope>NUCLEOTIDE SEQUENCE [LARGE SCALE GENOMIC DNA]</scope>
    <source>
        <strain evidence="7 8">ARSEF 2679</strain>
    </source>
</reference>
<name>A0A167LGY1_CORFA</name>
<gene>
    <name evidence="7" type="ORF">ISF_09033</name>
</gene>
<dbReference type="OrthoDB" id="1735038at2759"/>
<organism evidence="7 8">
    <name type="scientific">Cordyceps fumosorosea (strain ARSEF 2679)</name>
    <name type="common">Isaria fumosorosea</name>
    <dbReference type="NCBI Taxonomy" id="1081104"/>
    <lineage>
        <taxon>Eukaryota</taxon>
        <taxon>Fungi</taxon>
        <taxon>Dikarya</taxon>
        <taxon>Ascomycota</taxon>
        <taxon>Pezizomycotina</taxon>
        <taxon>Sordariomycetes</taxon>
        <taxon>Hypocreomycetidae</taxon>
        <taxon>Hypocreales</taxon>
        <taxon>Cordycipitaceae</taxon>
        <taxon>Cordyceps</taxon>
    </lineage>
</organism>